<organism evidence="2 3">
    <name type="scientific">Koribacter versatilis (strain Ellin345)</name>
    <dbReference type="NCBI Taxonomy" id="204669"/>
    <lineage>
        <taxon>Bacteria</taxon>
        <taxon>Pseudomonadati</taxon>
        <taxon>Acidobacteriota</taxon>
        <taxon>Terriglobia</taxon>
        <taxon>Terriglobales</taxon>
        <taxon>Candidatus Korobacteraceae</taxon>
        <taxon>Candidatus Korobacter</taxon>
    </lineage>
</organism>
<evidence type="ECO:0000256" key="1">
    <source>
        <dbReference type="SAM" id="MobiDB-lite"/>
    </source>
</evidence>
<evidence type="ECO:0000313" key="2">
    <source>
        <dbReference type="EMBL" id="ABF42166.1"/>
    </source>
</evidence>
<dbReference type="EnsemblBacteria" id="ABF42166">
    <property type="protein sequence ID" value="ABF42166"/>
    <property type="gene ID" value="Acid345_3165"/>
</dbReference>
<dbReference type="RefSeq" id="WP_011523965.1">
    <property type="nucleotide sequence ID" value="NC_008009.1"/>
</dbReference>
<dbReference type="Proteomes" id="UP000002432">
    <property type="component" value="Chromosome"/>
</dbReference>
<protein>
    <submittedName>
        <fullName evidence="2">Uncharacterized protein</fullName>
    </submittedName>
</protein>
<reference evidence="2 3" key="1">
    <citation type="journal article" date="2009" name="Appl. Environ. Microbiol.">
        <title>Three genomes from the phylum Acidobacteria provide insight into the lifestyles of these microorganisms in soils.</title>
        <authorList>
            <person name="Ward N.L."/>
            <person name="Challacombe J.F."/>
            <person name="Janssen P.H."/>
            <person name="Henrissat B."/>
            <person name="Coutinho P.M."/>
            <person name="Wu M."/>
            <person name="Xie G."/>
            <person name="Haft D.H."/>
            <person name="Sait M."/>
            <person name="Badger J."/>
            <person name="Barabote R.D."/>
            <person name="Bradley B."/>
            <person name="Brettin T.S."/>
            <person name="Brinkac L.M."/>
            <person name="Bruce D."/>
            <person name="Creasy T."/>
            <person name="Daugherty S.C."/>
            <person name="Davidsen T.M."/>
            <person name="DeBoy R.T."/>
            <person name="Detter J.C."/>
            <person name="Dodson R.J."/>
            <person name="Durkin A.S."/>
            <person name="Ganapathy A."/>
            <person name="Gwinn-Giglio M."/>
            <person name="Han C.S."/>
            <person name="Khouri H."/>
            <person name="Kiss H."/>
            <person name="Kothari S.P."/>
            <person name="Madupu R."/>
            <person name="Nelson K.E."/>
            <person name="Nelson W.C."/>
            <person name="Paulsen I."/>
            <person name="Penn K."/>
            <person name="Ren Q."/>
            <person name="Rosovitz M.J."/>
            <person name="Selengut J.D."/>
            <person name="Shrivastava S."/>
            <person name="Sullivan S.A."/>
            <person name="Tapia R."/>
            <person name="Thompson L.S."/>
            <person name="Watkins K.L."/>
            <person name="Yang Q."/>
            <person name="Yu C."/>
            <person name="Zafar N."/>
            <person name="Zhou L."/>
            <person name="Kuske C.R."/>
        </authorList>
    </citation>
    <scope>NUCLEOTIDE SEQUENCE [LARGE SCALE GENOMIC DNA]</scope>
    <source>
        <strain evidence="2 3">Ellin345</strain>
    </source>
</reference>
<gene>
    <name evidence="2" type="ordered locus">Acid345_3165</name>
</gene>
<sequence length="91" mass="9868">MAKPKVVGHRIVEIGGVRVDLTNTETVTDVVSDIRNLLEIQCAVALCRYPAKPAAAAALGEALNRVREMRQFQGPGKPARSIAQFQKGRGR</sequence>
<accession>Q1ILT4</accession>
<dbReference type="EMBL" id="CP000360">
    <property type="protein sequence ID" value="ABF42166.1"/>
    <property type="molecule type" value="Genomic_DNA"/>
</dbReference>
<keyword evidence="3" id="KW-1185">Reference proteome</keyword>
<dbReference type="STRING" id="204669.Acid345_3165"/>
<dbReference type="KEGG" id="aba:Acid345_3165"/>
<evidence type="ECO:0000313" key="3">
    <source>
        <dbReference type="Proteomes" id="UP000002432"/>
    </source>
</evidence>
<name>Q1ILT4_KORVE</name>
<dbReference type="AlphaFoldDB" id="Q1ILT4"/>
<dbReference type="HOGENOM" id="CLU_2423104_0_0_0"/>
<feature type="region of interest" description="Disordered" evidence="1">
    <location>
        <begin position="69"/>
        <end position="91"/>
    </location>
</feature>
<proteinExistence type="predicted"/>